<evidence type="ECO:0000313" key="3">
    <source>
        <dbReference type="EMBL" id="GAL01348.1"/>
    </source>
</evidence>
<feature type="domain" description="DJ-1/PfpI" evidence="2">
    <location>
        <begin position="18"/>
        <end position="186"/>
    </location>
</feature>
<sequence length="197" mass="21768">MAVCDFCKEFKIIYTMKKKIAILATNGFEEIELTSPKKALEDAGATVHIISPSGESIRAWNDGNWSETYKVDHAVSDVSASDYNSLMLPGGVLNPDQLRQDDASIGFIKDFFKQHKPVSAICHGIQPLIDADVLNGRKLTSYPSLQKDIENAGGNWVNEEVVVDEGFTTSRTPDDLDAFNAKLVEEVKEGKHEEQHA</sequence>
<dbReference type="SUPFAM" id="SSF52317">
    <property type="entry name" value="Class I glutamine amidotransferase-like"/>
    <property type="match status" value="1"/>
</dbReference>
<dbReference type="Gene3D" id="3.40.50.880">
    <property type="match status" value="1"/>
</dbReference>
<name>A0A090QGH6_NONUL</name>
<dbReference type="InterPro" id="IPR006286">
    <property type="entry name" value="C56_PfpI-like"/>
</dbReference>
<dbReference type="EMBL" id="BBMM01000010">
    <property type="protein sequence ID" value="GAL01348.1"/>
    <property type="molecule type" value="Genomic_DNA"/>
</dbReference>
<proteinExistence type="inferred from homology"/>
<comment type="similarity">
    <text evidence="1">Belongs to the peptidase C56 family.</text>
</comment>
<organism evidence="3 4">
    <name type="scientific">Nonlabens ulvanivorans</name>
    <name type="common">Persicivirga ulvanivorans</name>
    <dbReference type="NCBI Taxonomy" id="906888"/>
    <lineage>
        <taxon>Bacteria</taxon>
        <taxon>Pseudomonadati</taxon>
        <taxon>Bacteroidota</taxon>
        <taxon>Flavobacteriia</taxon>
        <taxon>Flavobacteriales</taxon>
        <taxon>Flavobacteriaceae</taxon>
        <taxon>Nonlabens</taxon>
    </lineage>
</organism>
<accession>A0A090QGH6</accession>
<dbReference type="CDD" id="cd03134">
    <property type="entry name" value="GATase1_PfpI_like"/>
    <property type="match status" value="1"/>
</dbReference>
<gene>
    <name evidence="3" type="ORF">JCM19314_792</name>
</gene>
<dbReference type="Pfam" id="PF01965">
    <property type="entry name" value="DJ-1_PfpI"/>
    <property type="match status" value="1"/>
</dbReference>
<protein>
    <submittedName>
        <fullName evidence="3">ThiJ/PfpI family protein</fullName>
    </submittedName>
</protein>
<dbReference type="InterPro" id="IPR029062">
    <property type="entry name" value="Class_I_gatase-like"/>
</dbReference>
<evidence type="ECO:0000256" key="1">
    <source>
        <dbReference type="ARBA" id="ARBA00008542"/>
    </source>
</evidence>
<evidence type="ECO:0000259" key="2">
    <source>
        <dbReference type="Pfam" id="PF01965"/>
    </source>
</evidence>
<comment type="caution">
    <text evidence="3">The sequence shown here is derived from an EMBL/GenBank/DDBJ whole genome shotgun (WGS) entry which is preliminary data.</text>
</comment>
<dbReference type="InterPro" id="IPR002818">
    <property type="entry name" value="DJ-1/PfpI"/>
</dbReference>
<dbReference type="NCBIfam" id="TIGR01382">
    <property type="entry name" value="PfpI"/>
    <property type="match status" value="1"/>
</dbReference>
<dbReference type="PROSITE" id="PS51276">
    <property type="entry name" value="PEPTIDASE_C56_PFPI"/>
    <property type="match status" value="1"/>
</dbReference>
<evidence type="ECO:0000313" key="4">
    <source>
        <dbReference type="Proteomes" id="UP000029226"/>
    </source>
</evidence>
<dbReference type="PANTHER" id="PTHR42733:SF12">
    <property type="entry name" value="PROTEINASE"/>
    <property type="match status" value="1"/>
</dbReference>
<dbReference type="AlphaFoldDB" id="A0A090QGH6"/>
<dbReference type="Proteomes" id="UP000029226">
    <property type="component" value="Unassembled WGS sequence"/>
</dbReference>
<dbReference type="PANTHER" id="PTHR42733">
    <property type="entry name" value="DJ-1 PROTEIN"/>
    <property type="match status" value="1"/>
</dbReference>
<reference evidence="3 4" key="1">
    <citation type="journal article" date="2014" name="Genome Announc.">
        <title>Draft Genome Sequences of Marine Flavobacterium Nonlabens Strains NR17, NR24, NR27, NR32, NR33, and Ara13.</title>
        <authorList>
            <person name="Nakanishi M."/>
            <person name="Meirelles P."/>
            <person name="Suzuki R."/>
            <person name="Takatani N."/>
            <person name="Mino S."/>
            <person name="Suda W."/>
            <person name="Oshima K."/>
            <person name="Hattori M."/>
            <person name="Ohkuma M."/>
            <person name="Hosokawa M."/>
            <person name="Miyashita K."/>
            <person name="Thompson F.L."/>
            <person name="Niwa A."/>
            <person name="Sawabe T."/>
            <person name="Sawabe T."/>
        </authorList>
    </citation>
    <scope>NUCLEOTIDE SEQUENCE [LARGE SCALE GENOMIC DNA]</scope>
    <source>
        <strain evidence="4">JCM19314</strain>
    </source>
</reference>